<dbReference type="KEGG" id="tpol:Mal48_39760"/>
<evidence type="ECO:0000313" key="2">
    <source>
        <dbReference type="EMBL" id="QDT34704.1"/>
    </source>
</evidence>
<dbReference type="EMBL" id="CP036267">
    <property type="protein sequence ID" value="QDT34704.1"/>
    <property type="molecule type" value="Genomic_DNA"/>
</dbReference>
<protein>
    <recommendedName>
        <fullName evidence="4">DUF309 domain-containing protein</fullName>
    </recommendedName>
</protein>
<reference evidence="2 3" key="1">
    <citation type="submission" date="2019-02" db="EMBL/GenBank/DDBJ databases">
        <title>Deep-cultivation of Planctomycetes and their phenomic and genomic characterization uncovers novel biology.</title>
        <authorList>
            <person name="Wiegand S."/>
            <person name="Jogler M."/>
            <person name="Boedeker C."/>
            <person name="Pinto D."/>
            <person name="Vollmers J."/>
            <person name="Rivas-Marin E."/>
            <person name="Kohn T."/>
            <person name="Peeters S.H."/>
            <person name="Heuer A."/>
            <person name="Rast P."/>
            <person name="Oberbeckmann S."/>
            <person name="Bunk B."/>
            <person name="Jeske O."/>
            <person name="Meyerdierks A."/>
            <person name="Storesund J.E."/>
            <person name="Kallscheuer N."/>
            <person name="Luecker S."/>
            <person name="Lage O.M."/>
            <person name="Pohl T."/>
            <person name="Merkel B.J."/>
            <person name="Hornburger P."/>
            <person name="Mueller R.-W."/>
            <person name="Bruemmer F."/>
            <person name="Labrenz M."/>
            <person name="Spormann A.M."/>
            <person name="Op den Camp H."/>
            <person name="Overmann J."/>
            <person name="Amann R."/>
            <person name="Jetten M.S.M."/>
            <person name="Mascher T."/>
            <person name="Medema M.H."/>
            <person name="Devos D.P."/>
            <person name="Kaster A.-K."/>
            <person name="Ovreas L."/>
            <person name="Rohde M."/>
            <person name="Galperin M.Y."/>
            <person name="Jogler C."/>
        </authorList>
    </citation>
    <scope>NUCLEOTIDE SEQUENCE [LARGE SCALE GENOMIC DNA]</scope>
    <source>
        <strain evidence="2 3">Mal48</strain>
    </source>
</reference>
<proteinExistence type="predicted"/>
<evidence type="ECO:0008006" key="4">
    <source>
        <dbReference type="Google" id="ProtNLM"/>
    </source>
</evidence>
<dbReference type="InterPro" id="IPR023203">
    <property type="entry name" value="TTHA0068_sf"/>
</dbReference>
<dbReference type="PANTHER" id="PTHR34796">
    <property type="entry name" value="EXPRESSED PROTEIN"/>
    <property type="match status" value="1"/>
</dbReference>
<dbReference type="OrthoDB" id="9799942at2"/>
<dbReference type="RefSeq" id="WP_145203063.1">
    <property type="nucleotide sequence ID" value="NZ_CP036267.1"/>
</dbReference>
<dbReference type="Gene3D" id="1.10.3450.10">
    <property type="entry name" value="TTHA0068-like"/>
    <property type="match status" value="1"/>
</dbReference>
<accession>A0A517QSU0</accession>
<dbReference type="AlphaFoldDB" id="A0A517QSU0"/>
<dbReference type="PANTHER" id="PTHR34796:SF1">
    <property type="entry name" value="EXPRESSED PROTEIN"/>
    <property type="match status" value="1"/>
</dbReference>
<sequence>MSQPSFHLPPYTHIPGKTPHPFSDPQGHSYGQHDQKEIDEKSMFQHALFLFENGYYWEAHEAWEQVWIALKRRGPDADLIKGFIKLAACGVKCLEENRVGAERHLKRAQELLSSEKIDSSKRFASQLPNTQELIEQMRRRTEALSQPK</sequence>
<dbReference type="Pfam" id="PF03745">
    <property type="entry name" value="DUF309"/>
    <property type="match status" value="1"/>
</dbReference>
<dbReference type="InterPro" id="IPR005500">
    <property type="entry name" value="DUF309"/>
</dbReference>
<dbReference type="Proteomes" id="UP000315724">
    <property type="component" value="Chromosome"/>
</dbReference>
<gene>
    <name evidence="2" type="ORF">Mal48_39760</name>
</gene>
<organism evidence="2 3">
    <name type="scientific">Thalassoglobus polymorphus</name>
    <dbReference type="NCBI Taxonomy" id="2527994"/>
    <lineage>
        <taxon>Bacteria</taxon>
        <taxon>Pseudomonadati</taxon>
        <taxon>Planctomycetota</taxon>
        <taxon>Planctomycetia</taxon>
        <taxon>Planctomycetales</taxon>
        <taxon>Planctomycetaceae</taxon>
        <taxon>Thalassoglobus</taxon>
    </lineage>
</organism>
<feature type="region of interest" description="Disordered" evidence="1">
    <location>
        <begin position="1"/>
        <end position="33"/>
    </location>
</feature>
<name>A0A517QSU0_9PLAN</name>
<keyword evidence="3" id="KW-1185">Reference proteome</keyword>
<evidence type="ECO:0000256" key="1">
    <source>
        <dbReference type="SAM" id="MobiDB-lite"/>
    </source>
</evidence>
<dbReference type="SUPFAM" id="SSF140663">
    <property type="entry name" value="TTHA0068-like"/>
    <property type="match status" value="1"/>
</dbReference>
<evidence type="ECO:0000313" key="3">
    <source>
        <dbReference type="Proteomes" id="UP000315724"/>
    </source>
</evidence>